<name>A0A9P0HJM0_NEZVI</name>
<evidence type="ECO:0000313" key="3">
    <source>
        <dbReference type="Proteomes" id="UP001152798"/>
    </source>
</evidence>
<protein>
    <submittedName>
        <fullName evidence="2">Uncharacterized protein</fullName>
    </submittedName>
</protein>
<dbReference type="Pfam" id="PF15348">
    <property type="entry name" value="GEMIN8"/>
    <property type="match status" value="1"/>
</dbReference>
<accession>A0A9P0HJM0</accession>
<proteinExistence type="predicted"/>
<dbReference type="AlphaFoldDB" id="A0A9P0HJM0"/>
<dbReference type="GO" id="GO:0000387">
    <property type="term" value="P:spliceosomal snRNP assembly"/>
    <property type="evidence" value="ECO:0007669"/>
    <property type="project" value="InterPro"/>
</dbReference>
<dbReference type="PANTHER" id="PTHR16238">
    <property type="entry name" value="GEM-ASSOCIATED PROTEIN 8"/>
    <property type="match status" value="1"/>
</dbReference>
<evidence type="ECO:0000313" key="2">
    <source>
        <dbReference type="EMBL" id="CAH1403830.1"/>
    </source>
</evidence>
<dbReference type="EMBL" id="OV725081">
    <property type="protein sequence ID" value="CAH1403830.1"/>
    <property type="molecule type" value="Genomic_DNA"/>
</dbReference>
<feature type="region of interest" description="Disordered" evidence="1">
    <location>
        <begin position="1"/>
        <end position="32"/>
    </location>
</feature>
<dbReference type="Proteomes" id="UP001152798">
    <property type="component" value="Chromosome 5"/>
</dbReference>
<dbReference type="OrthoDB" id="5989213at2759"/>
<feature type="compositionally biased region" description="Basic and acidic residues" evidence="1">
    <location>
        <begin position="162"/>
        <end position="179"/>
    </location>
</feature>
<feature type="region of interest" description="Disordered" evidence="1">
    <location>
        <begin position="162"/>
        <end position="182"/>
    </location>
</feature>
<gene>
    <name evidence="2" type="ORF">NEZAVI_LOCUS12362</name>
</gene>
<reference evidence="2" key="1">
    <citation type="submission" date="2022-01" db="EMBL/GenBank/DDBJ databases">
        <authorList>
            <person name="King R."/>
        </authorList>
    </citation>
    <scope>NUCLEOTIDE SEQUENCE</scope>
</reference>
<feature type="compositionally biased region" description="Basic residues" evidence="1">
    <location>
        <begin position="10"/>
        <end position="32"/>
    </location>
</feature>
<dbReference type="GO" id="GO:0032797">
    <property type="term" value="C:SMN complex"/>
    <property type="evidence" value="ECO:0007669"/>
    <property type="project" value="InterPro"/>
</dbReference>
<dbReference type="PANTHER" id="PTHR16238:SF7">
    <property type="entry name" value="GEM-ASSOCIATED PROTEIN 8"/>
    <property type="match status" value="1"/>
</dbReference>
<sequence length="246" mass="29033">MKINSEQKCNKKKNRNRKRSKKRRGNKKKFKHQKSHIIKRDWMPVQLARMNGDSFWHNYNNVVLWQRNYLNYINSCNLSPDTSFIINRDSLWTPDSGTATIDFTTSKVLDSASESNSEYYNSQDGDDEEELEVTKEMMDFLEQSMKHKEAMRLMKAEAELVTNETKEVEEAPEKEKGRDDIEECQTPQEKMIDEKRISEMSKLYGKSFPMIIGMETALQLTFNKNCDIYKPAFWPCLPLKIQFNNK</sequence>
<dbReference type="InterPro" id="IPR034754">
    <property type="entry name" value="GEMIN8"/>
</dbReference>
<keyword evidence="3" id="KW-1185">Reference proteome</keyword>
<evidence type="ECO:0000256" key="1">
    <source>
        <dbReference type="SAM" id="MobiDB-lite"/>
    </source>
</evidence>
<organism evidence="2 3">
    <name type="scientific">Nezara viridula</name>
    <name type="common">Southern green stink bug</name>
    <name type="synonym">Cimex viridulus</name>
    <dbReference type="NCBI Taxonomy" id="85310"/>
    <lineage>
        <taxon>Eukaryota</taxon>
        <taxon>Metazoa</taxon>
        <taxon>Ecdysozoa</taxon>
        <taxon>Arthropoda</taxon>
        <taxon>Hexapoda</taxon>
        <taxon>Insecta</taxon>
        <taxon>Pterygota</taxon>
        <taxon>Neoptera</taxon>
        <taxon>Paraneoptera</taxon>
        <taxon>Hemiptera</taxon>
        <taxon>Heteroptera</taxon>
        <taxon>Panheteroptera</taxon>
        <taxon>Pentatomomorpha</taxon>
        <taxon>Pentatomoidea</taxon>
        <taxon>Pentatomidae</taxon>
        <taxon>Pentatominae</taxon>
        <taxon>Nezara</taxon>
    </lineage>
</organism>